<keyword evidence="3" id="KW-0812">Transmembrane</keyword>
<accession>A0A517TAJ7</accession>
<evidence type="ECO:0000256" key="1">
    <source>
        <dbReference type="SAM" id="Coils"/>
    </source>
</evidence>
<dbReference type="RefSeq" id="WP_145263365.1">
    <property type="nucleotide sequence ID" value="NZ_CP036316.1"/>
</dbReference>
<feature type="compositionally biased region" description="Basic and acidic residues" evidence="2">
    <location>
        <begin position="453"/>
        <end position="469"/>
    </location>
</feature>
<feature type="compositionally biased region" description="Basic and acidic residues" evidence="2">
    <location>
        <begin position="528"/>
        <end position="537"/>
    </location>
</feature>
<keyword evidence="3" id="KW-0472">Membrane</keyword>
<keyword evidence="1" id="KW-0175">Coiled coil</keyword>
<dbReference type="EMBL" id="CP036316">
    <property type="protein sequence ID" value="QDT65400.1"/>
    <property type="molecule type" value="Genomic_DNA"/>
</dbReference>
<gene>
    <name evidence="4" type="ORF">V22_26530</name>
</gene>
<feature type="region of interest" description="Disordered" evidence="2">
    <location>
        <begin position="375"/>
        <end position="628"/>
    </location>
</feature>
<name>A0A517TAJ7_9PLAN</name>
<dbReference type="AlphaFoldDB" id="A0A517TAJ7"/>
<feature type="compositionally biased region" description="Polar residues" evidence="2">
    <location>
        <begin position="599"/>
        <end position="628"/>
    </location>
</feature>
<feature type="compositionally biased region" description="Polar residues" evidence="2">
    <location>
        <begin position="428"/>
        <end position="452"/>
    </location>
</feature>
<evidence type="ECO:0000313" key="4">
    <source>
        <dbReference type="EMBL" id="QDT65400.1"/>
    </source>
</evidence>
<dbReference type="OrthoDB" id="233190at2"/>
<organism evidence="4 5">
    <name type="scientific">Calycomorphotria hydatis</name>
    <dbReference type="NCBI Taxonomy" id="2528027"/>
    <lineage>
        <taxon>Bacteria</taxon>
        <taxon>Pseudomonadati</taxon>
        <taxon>Planctomycetota</taxon>
        <taxon>Planctomycetia</taxon>
        <taxon>Planctomycetales</taxon>
        <taxon>Planctomycetaceae</taxon>
        <taxon>Calycomorphotria</taxon>
    </lineage>
</organism>
<feature type="transmembrane region" description="Helical" evidence="3">
    <location>
        <begin position="12"/>
        <end position="35"/>
    </location>
</feature>
<evidence type="ECO:0000313" key="5">
    <source>
        <dbReference type="Proteomes" id="UP000319976"/>
    </source>
</evidence>
<evidence type="ECO:0000256" key="3">
    <source>
        <dbReference type="SAM" id="Phobius"/>
    </source>
</evidence>
<keyword evidence="5" id="KW-1185">Reference proteome</keyword>
<keyword evidence="3" id="KW-1133">Transmembrane helix</keyword>
<proteinExistence type="predicted"/>
<dbReference type="KEGG" id="chya:V22_26530"/>
<sequence>MARATARAANPVSLFPFLAVLLCAMGALILLLVIMTRHIHDTRQQSAKEPESVEAPPDAIISFSEPIVEEPAEVISFEPDWSKEPPLPIGEVEVKEPADVQRVFLTRLKPALPPPPDPNEPLRWEIQTLKQQVEMASQSLTDPQANAVEMKNEIATGSSRLATVKAAERERKEQLVAAQAEADRVRNLLHQAQNELTAMARQFHDKADQRSQETPKFSIVPFDGATGTTKRPILLECSKDGIRFVNEDIMLTASDLDGFNAVQNPIQAGVTALNEYWTQQDTREPYVLLLVRPEGTIAYYAARMFLQEYRGRTGYELIPDDIEIAPDAPDAEAKERVLTAIRSVPRPLPQVEFAESGGSRGRLDPIRVEETRNGFQVDELYRDPTDVSQKYLGRGGRDPRGANTGNGRGFGNGRDNTNPYRDTLAKRQGTTGQPPYSNGSFQQDGSRYSPTTDPRRDGKTGQKQNERNDGLFGDAGEGESESEQTGEGGVKFIPTTSQSRQFKMPRQSSPSSEHGSQSNGEGTTDPESLLKEFERELASGGSGSSNQRPPLERGFRQNNPFADLLAEDMPSSTSPSETSRLSRPEEFPLEPAPRADGQSLRNNSGQQRNRSQLTFGNAVPSPQGSNTCWGECENDRSLIGLERTMTVKFFADHFQVGNQQQIPLGRGETADQLQQVFLAYVNKEAKQWGDPPGGFRWVPRLNVAIMPGGNQHFMRINPDLSRYGLSMVVRNHLADPASPEQRLGGN</sequence>
<reference evidence="4 5" key="1">
    <citation type="submission" date="2019-02" db="EMBL/GenBank/DDBJ databases">
        <title>Deep-cultivation of Planctomycetes and their phenomic and genomic characterization uncovers novel biology.</title>
        <authorList>
            <person name="Wiegand S."/>
            <person name="Jogler M."/>
            <person name="Boedeker C."/>
            <person name="Pinto D."/>
            <person name="Vollmers J."/>
            <person name="Rivas-Marin E."/>
            <person name="Kohn T."/>
            <person name="Peeters S.H."/>
            <person name="Heuer A."/>
            <person name="Rast P."/>
            <person name="Oberbeckmann S."/>
            <person name="Bunk B."/>
            <person name="Jeske O."/>
            <person name="Meyerdierks A."/>
            <person name="Storesund J.E."/>
            <person name="Kallscheuer N."/>
            <person name="Luecker S."/>
            <person name="Lage O.M."/>
            <person name="Pohl T."/>
            <person name="Merkel B.J."/>
            <person name="Hornburger P."/>
            <person name="Mueller R.-W."/>
            <person name="Bruemmer F."/>
            <person name="Labrenz M."/>
            <person name="Spormann A.M."/>
            <person name="Op den Camp H."/>
            <person name="Overmann J."/>
            <person name="Amann R."/>
            <person name="Jetten M.S.M."/>
            <person name="Mascher T."/>
            <person name="Medema M.H."/>
            <person name="Devos D.P."/>
            <person name="Kaster A.-K."/>
            <person name="Ovreas L."/>
            <person name="Rohde M."/>
            <person name="Galperin M.Y."/>
            <person name="Jogler C."/>
        </authorList>
    </citation>
    <scope>NUCLEOTIDE SEQUENCE [LARGE SCALE GENOMIC DNA]</scope>
    <source>
        <strain evidence="4 5">V22</strain>
    </source>
</reference>
<feature type="coiled-coil region" evidence="1">
    <location>
        <begin position="175"/>
        <end position="202"/>
    </location>
</feature>
<dbReference type="Proteomes" id="UP000319976">
    <property type="component" value="Chromosome"/>
</dbReference>
<protein>
    <submittedName>
        <fullName evidence="4">Uncharacterized protein</fullName>
    </submittedName>
</protein>
<feature type="compositionally biased region" description="Low complexity" evidence="2">
    <location>
        <begin position="570"/>
        <end position="579"/>
    </location>
</feature>
<feature type="compositionally biased region" description="Low complexity" evidence="2">
    <location>
        <begin position="508"/>
        <end position="518"/>
    </location>
</feature>
<evidence type="ECO:0000256" key="2">
    <source>
        <dbReference type="SAM" id="MobiDB-lite"/>
    </source>
</evidence>